<reference evidence="2 3" key="1">
    <citation type="submission" date="2024-09" db="EMBL/GenBank/DDBJ databases">
        <title>Chromosome-scale assembly of Riccia fluitans.</title>
        <authorList>
            <person name="Paukszto L."/>
            <person name="Sawicki J."/>
            <person name="Karawczyk K."/>
            <person name="Piernik-Szablinska J."/>
            <person name="Szczecinska M."/>
            <person name="Mazdziarz M."/>
        </authorList>
    </citation>
    <scope>NUCLEOTIDE SEQUENCE [LARGE SCALE GENOMIC DNA]</scope>
    <source>
        <strain evidence="2">Rf_01</strain>
        <tissue evidence="2">Aerial parts of the thallus</tissue>
    </source>
</reference>
<evidence type="ECO:0000256" key="1">
    <source>
        <dbReference type="SAM" id="Phobius"/>
    </source>
</evidence>
<keyword evidence="1" id="KW-1133">Transmembrane helix</keyword>
<gene>
    <name evidence="2" type="ORF">R1flu_025259</name>
</gene>
<name>A0ABD1XX87_9MARC</name>
<evidence type="ECO:0000313" key="2">
    <source>
        <dbReference type="EMBL" id="KAL2613567.1"/>
    </source>
</evidence>
<dbReference type="Proteomes" id="UP001605036">
    <property type="component" value="Unassembled WGS sequence"/>
</dbReference>
<accession>A0ABD1XX87</accession>
<dbReference type="AlphaFoldDB" id="A0ABD1XX87"/>
<keyword evidence="3" id="KW-1185">Reference proteome</keyword>
<protein>
    <submittedName>
        <fullName evidence="2">Uncharacterized protein</fullName>
    </submittedName>
</protein>
<sequence>MASTTRSTFAKILVAAVAVSSMGGAIAASAPAPGPLGESAAAGLMPTAVLTTLVVAITGFFAARFL</sequence>
<dbReference type="EMBL" id="JBHFFA010000007">
    <property type="protein sequence ID" value="KAL2613567.1"/>
    <property type="molecule type" value="Genomic_DNA"/>
</dbReference>
<keyword evidence="1" id="KW-0812">Transmembrane</keyword>
<evidence type="ECO:0000313" key="3">
    <source>
        <dbReference type="Proteomes" id="UP001605036"/>
    </source>
</evidence>
<organism evidence="2 3">
    <name type="scientific">Riccia fluitans</name>
    <dbReference type="NCBI Taxonomy" id="41844"/>
    <lineage>
        <taxon>Eukaryota</taxon>
        <taxon>Viridiplantae</taxon>
        <taxon>Streptophyta</taxon>
        <taxon>Embryophyta</taxon>
        <taxon>Marchantiophyta</taxon>
        <taxon>Marchantiopsida</taxon>
        <taxon>Marchantiidae</taxon>
        <taxon>Marchantiales</taxon>
        <taxon>Ricciaceae</taxon>
        <taxon>Riccia</taxon>
    </lineage>
</organism>
<comment type="caution">
    <text evidence="2">The sequence shown here is derived from an EMBL/GenBank/DDBJ whole genome shotgun (WGS) entry which is preliminary data.</text>
</comment>
<proteinExistence type="predicted"/>
<keyword evidence="1" id="KW-0472">Membrane</keyword>
<feature type="transmembrane region" description="Helical" evidence="1">
    <location>
        <begin position="43"/>
        <end position="63"/>
    </location>
</feature>